<dbReference type="OrthoDB" id="188362at2"/>
<accession>A0A1H0T6S4</accession>
<dbReference type="PANTHER" id="PTHR46623:SF7">
    <property type="entry name" value="CARBOXYMETHYLENEBUTENOLIDASE"/>
    <property type="match status" value="1"/>
</dbReference>
<dbReference type="RefSeq" id="WP_091380302.1">
    <property type="nucleotide sequence ID" value="NZ_FNDV01000011.1"/>
</dbReference>
<gene>
    <name evidence="2" type="ORF">SAMN05192558_109300</name>
</gene>
<dbReference type="AlphaFoldDB" id="A0A1H0T6S4"/>
<dbReference type="EMBL" id="FNJB01000009">
    <property type="protein sequence ID" value="SDP49752.1"/>
    <property type="molecule type" value="Genomic_DNA"/>
</dbReference>
<dbReference type="Proteomes" id="UP000199651">
    <property type="component" value="Unassembled WGS sequence"/>
</dbReference>
<protein>
    <submittedName>
        <fullName evidence="2">Carboxymethylenebutenolidase</fullName>
    </submittedName>
</protein>
<dbReference type="GO" id="GO:0016787">
    <property type="term" value="F:hydrolase activity"/>
    <property type="evidence" value="ECO:0007669"/>
    <property type="project" value="InterPro"/>
</dbReference>
<feature type="domain" description="Dienelactone hydrolase" evidence="1">
    <location>
        <begin position="21"/>
        <end position="210"/>
    </location>
</feature>
<reference evidence="3" key="1">
    <citation type="submission" date="2016-10" db="EMBL/GenBank/DDBJ databases">
        <authorList>
            <person name="Varghese N."/>
            <person name="Submissions S."/>
        </authorList>
    </citation>
    <scope>NUCLEOTIDE SEQUENCE [LARGE SCALE GENOMIC DNA]</scope>
    <source>
        <strain evidence="3">IBRC-M 10655</strain>
    </source>
</reference>
<dbReference type="Pfam" id="PF01738">
    <property type="entry name" value="DLH"/>
    <property type="match status" value="1"/>
</dbReference>
<dbReference type="InterPro" id="IPR051049">
    <property type="entry name" value="Dienelactone_hydrolase-like"/>
</dbReference>
<dbReference type="InterPro" id="IPR002925">
    <property type="entry name" value="Dienelactn_hydro"/>
</dbReference>
<sequence length="221" mass="23496">MAQTRTEDFRLADGRALRLTYAEPDRVTRGGLVVLHEARGITEAVLAMVAGLAAEGWLIVVPHLYEGGSAEVDHAEARDKVSELSGESVLAATDIAFAWLAEHKVNLDRIGVIGFELGGAVALVVAASRTIGAAVTVAGGGIIEPLSAGLPPLVEVAADLRVPWLGLYRTEGDDITEQQVEKLRDAAATASVATDVVRFAFETGGFEAWQRALNWFDAHLR</sequence>
<dbReference type="InterPro" id="IPR029058">
    <property type="entry name" value="AB_hydrolase_fold"/>
</dbReference>
<evidence type="ECO:0000259" key="1">
    <source>
        <dbReference type="Pfam" id="PF01738"/>
    </source>
</evidence>
<evidence type="ECO:0000313" key="3">
    <source>
        <dbReference type="Proteomes" id="UP000199651"/>
    </source>
</evidence>
<dbReference type="STRING" id="504798.SAMN05421871_11175"/>
<keyword evidence="3" id="KW-1185">Reference proteome</keyword>
<evidence type="ECO:0000313" key="2">
    <source>
        <dbReference type="EMBL" id="SDP49752.1"/>
    </source>
</evidence>
<dbReference type="SUPFAM" id="SSF53474">
    <property type="entry name" value="alpha/beta-Hydrolases"/>
    <property type="match status" value="1"/>
</dbReference>
<name>A0A1H0T6S4_9PSEU</name>
<dbReference type="Gene3D" id="3.40.50.1820">
    <property type="entry name" value="alpha/beta hydrolase"/>
    <property type="match status" value="1"/>
</dbReference>
<organism evidence="2 3">
    <name type="scientific">Actinokineospora alba</name>
    <dbReference type="NCBI Taxonomy" id="504798"/>
    <lineage>
        <taxon>Bacteria</taxon>
        <taxon>Bacillati</taxon>
        <taxon>Actinomycetota</taxon>
        <taxon>Actinomycetes</taxon>
        <taxon>Pseudonocardiales</taxon>
        <taxon>Pseudonocardiaceae</taxon>
        <taxon>Actinokineospora</taxon>
    </lineage>
</organism>
<proteinExistence type="predicted"/>
<dbReference type="PANTHER" id="PTHR46623">
    <property type="entry name" value="CARBOXYMETHYLENEBUTENOLIDASE-RELATED"/>
    <property type="match status" value="1"/>
</dbReference>